<keyword evidence="3" id="KW-1185">Reference proteome</keyword>
<reference evidence="2 3" key="1">
    <citation type="journal article" date="2021" name="Nat. Plants">
        <title>The Taxus genome provides insights into paclitaxel biosynthesis.</title>
        <authorList>
            <person name="Xiong X."/>
            <person name="Gou J."/>
            <person name="Liao Q."/>
            <person name="Li Y."/>
            <person name="Zhou Q."/>
            <person name="Bi G."/>
            <person name="Li C."/>
            <person name="Du R."/>
            <person name="Wang X."/>
            <person name="Sun T."/>
            <person name="Guo L."/>
            <person name="Liang H."/>
            <person name="Lu P."/>
            <person name="Wu Y."/>
            <person name="Zhang Z."/>
            <person name="Ro D.K."/>
            <person name="Shang Y."/>
            <person name="Huang S."/>
            <person name="Yan J."/>
        </authorList>
    </citation>
    <scope>NUCLEOTIDE SEQUENCE [LARGE SCALE GENOMIC DNA]</scope>
    <source>
        <strain evidence="2">Ta-2019</strain>
    </source>
</reference>
<gene>
    <name evidence="2" type="ORF">KI387_035707</name>
</gene>
<dbReference type="EMBL" id="JAHRHJ020000007">
    <property type="protein sequence ID" value="KAH9307796.1"/>
    <property type="molecule type" value="Genomic_DNA"/>
</dbReference>
<proteinExistence type="predicted"/>
<feature type="non-terminal residue" evidence="2">
    <location>
        <position position="64"/>
    </location>
</feature>
<comment type="caution">
    <text evidence="2">The sequence shown here is derived from an EMBL/GenBank/DDBJ whole genome shotgun (WGS) entry which is preliminary data.</text>
</comment>
<dbReference type="Proteomes" id="UP000824469">
    <property type="component" value="Unassembled WGS sequence"/>
</dbReference>
<evidence type="ECO:0000313" key="2">
    <source>
        <dbReference type="EMBL" id="KAH9307796.1"/>
    </source>
</evidence>
<evidence type="ECO:0000313" key="3">
    <source>
        <dbReference type="Proteomes" id="UP000824469"/>
    </source>
</evidence>
<accession>A0AA38FPJ1</accession>
<dbReference type="AlphaFoldDB" id="A0AA38FPJ1"/>
<feature type="region of interest" description="Disordered" evidence="1">
    <location>
        <begin position="40"/>
        <end position="64"/>
    </location>
</feature>
<feature type="non-terminal residue" evidence="2">
    <location>
        <position position="1"/>
    </location>
</feature>
<protein>
    <submittedName>
        <fullName evidence="2">Uncharacterized protein</fullName>
    </submittedName>
</protein>
<name>A0AA38FPJ1_TAXCH</name>
<organism evidence="2 3">
    <name type="scientific">Taxus chinensis</name>
    <name type="common">Chinese yew</name>
    <name type="synonym">Taxus wallichiana var. chinensis</name>
    <dbReference type="NCBI Taxonomy" id="29808"/>
    <lineage>
        <taxon>Eukaryota</taxon>
        <taxon>Viridiplantae</taxon>
        <taxon>Streptophyta</taxon>
        <taxon>Embryophyta</taxon>
        <taxon>Tracheophyta</taxon>
        <taxon>Spermatophyta</taxon>
        <taxon>Pinopsida</taxon>
        <taxon>Pinidae</taxon>
        <taxon>Conifers II</taxon>
        <taxon>Cupressales</taxon>
        <taxon>Taxaceae</taxon>
        <taxon>Taxus</taxon>
    </lineage>
</organism>
<sequence length="64" mass="6891">PAAKKVRVLKPKVAKANKPSEKKVVKKVVVAPKKVDATPVAKKAVKPATKKPTTSLKRNPKRAN</sequence>
<evidence type="ECO:0000256" key="1">
    <source>
        <dbReference type="SAM" id="MobiDB-lite"/>
    </source>
</evidence>